<dbReference type="Proteomes" id="UP001304895">
    <property type="component" value="Unassembled WGS sequence"/>
</dbReference>
<evidence type="ECO:0000313" key="2">
    <source>
        <dbReference type="Proteomes" id="UP001304895"/>
    </source>
</evidence>
<reference evidence="1" key="2">
    <citation type="submission" date="2023-05" db="EMBL/GenBank/DDBJ databases">
        <authorList>
            <consortium name="Lawrence Berkeley National Laboratory"/>
            <person name="Steindorff A."/>
            <person name="Hensen N."/>
            <person name="Bonometti L."/>
            <person name="Westerberg I."/>
            <person name="Brannstrom I.O."/>
            <person name="Guillou S."/>
            <person name="Cros-Aarteil S."/>
            <person name="Calhoun S."/>
            <person name="Haridas S."/>
            <person name="Kuo A."/>
            <person name="Mondo S."/>
            <person name="Pangilinan J."/>
            <person name="Riley R."/>
            <person name="Labutti K."/>
            <person name="Andreopoulos B."/>
            <person name="Lipzen A."/>
            <person name="Chen C."/>
            <person name="Yanf M."/>
            <person name="Daum C."/>
            <person name="Ng V."/>
            <person name="Clum A."/>
            <person name="Ohm R."/>
            <person name="Martin F."/>
            <person name="Silar P."/>
            <person name="Natvig D."/>
            <person name="Lalanne C."/>
            <person name="Gautier V."/>
            <person name="Ament-Velasquez S.L."/>
            <person name="Kruys A."/>
            <person name="Hutchinson M.I."/>
            <person name="Powell A.J."/>
            <person name="Barry K."/>
            <person name="Miller A.N."/>
            <person name="Grigoriev I.V."/>
            <person name="Debuchy R."/>
            <person name="Gladieux P."/>
            <person name="Thoren M.H."/>
            <person name="Johannesson H."/>
        </authorList>
    </citation>
    <scope>NUCLEOTIDE SEQUENCE</scope>
    <source>
        <strain evidence="1">CBS 123565</strain>
    </source>
</reference>
<reference evidence="1" key="1">
    <citation type="journal article" date="2023" name="Mol. Phylogenet. Evol.">
        <title>Genome-scale phylogeny and comparative genomics of the fungal order Sordariales.</title>
        <authorList>
            <person name="Hensen N."/>
            <person name="Bonometti L."/>
            <person name="Westerberg I."/>
            <person name="Brannstrom I.O."/>
            <person name="Guillou S."/>
            <person name="Cros-Aarteil S."/>
            <person name="Calhoun S."/>
            <person name="Haridas S."/>
            <person name="Kuo A."/>
            <person name="Mondo S."/>
            <person name="Pangilinan J."/>
            <person name="Riley R."/>
            <person name="LaButti K."/>
            <person name="Andreopoulos B."/>
            <person name="Lipzen A."/>
            <person name="Chen C."/>
            <person name="Yan M."/>
            <person name="Daum C."/>
            <person name="Ng V."/>
            <person name="Clum A."/>
            <person name="Steindorff A."/>
            <person name="Ohm R.A."/>
            <person name="Martin F."/>
            <person name="Silar P."/>
            <person name="Natvig D.O."/>
            <person name="Lalanne C."/>
            <person name="Gautier V."/>
            <person name="Ament-Velasquez S.L."/>
            <person name="Kruys A."/>
            <person name="Hutchinson M.I."/>
            <person name="Powell A.J."/>
            <person name="Barry K."/>
            <person name="Miller A.N."/>
            <person name="Grigoriev I.V."/>
            <person name="Debuchy R."/>
            <person name="Gladieux P."/>
            <person name="Hiltunen Thoren M."/>
            <person name="Johannesson H."/>
        </authorList>
    </citation>
    <scope>NUCLEOTIDE SEQUENCE</scope>
    <source>
        <strain evidence="1">CBS 123565</strain>
    </source>
</reference>
<protein>
    <submittedName>
        <fullName evidence="1">Uncharacterized protein</fullName>
    </submittedName>
</protein>
<comment type="caution">
    <text evidence="1">The sequence shown here is derived from an EMBL/GenBank/DDBJ whole genome shotgun (WGS) entry which is preliminary data.</text>
</comment>
<sequence>MEMRGRASSAHLHPILRRDFVSSHPSSSTCDSQAPSQSLTPVAHAGKFAFVALLALGIVLTCSCCAPCPLQAVDSPVPCPAGDFFGLAVGGRGPAIDVRFTVSALLRFAVCGLRP</sequence>
<gene>
    <name evidence="1" type="ORF">BT67DRAFT_97012</name>
</gene>
<organism evidence="1 2">
    <name type="scientific">Trichocladium antarcticum</name>
    <dbReference type="NCBI Taxonomy" id="1450529"/>
    <lineage>
        <taxon>Eukaryota</taxon>
        <taxon>Fungi</taxon>
        <taxon>Dikarya</taxon>
        <taxon>Ascomycota</taxon>
        <taxon>Pezizomycotina</taxon>
        <taxon>Sordariomycetes</taxon>
        <taxon>Sordariomycetidae</taxon>
        <taxon>Sordariales</taxon>
        <taxon>Chaetomiaceae</taxon>
        <taxon>Trichocladium</taxon>
    </lineage>
</organism>
<dbReference type="EMBL" id="MU853402">
    <property type="protein sequence ID" value="KAK4137169.1"/>
    <property type="molecule type" value="Genomic_DNA"/>
</dbReference>
<keyword evidence="2" id="KW-1185">Reference proteome</keyword>
<evidence type="ECO:0000313" key="1">
    <source>
        <dbReference type="EMBL" id="KAK4137169.1"/>
    </source>
</evidence>
<dbReference type="AlphaFoldDB" id="A0AAN6ZGY8"/>
<accession>A0AAN6ZGY8</accession>
<name>A0AAN6ZGY8_9PEZI</name>
<proteinExistence type="predicted"/>